<comment type="similarity">
    <text evidence="1">In the C-terminal section; belongs to the transpeptidase family.</text>
</comment>
<gene>
    <name evidence="16" type="ORF">CAL30_03695</name>
</gene>
<dbReference type="GO" id="GO:0008955">
    <property type="term" value="F:peptidoglycan glycosyltransferase activity"/>
    <property type="evidence" value="ECO:0007669"/>
    <property type="project" value="UniProtKB-EC"/>
</dbReference>
<dbReference type="GO" id="GO:0009252">
    <property type="term" value="P:peptidoglycan biosynthetic process"/>
    <property type="evidence" value="ECO:0007669"/>
    <property type="project" value="UniProtKB-KW"/>
</dbReference>
<keyword evidence="11" id="KW-0961">Cell wall biogenesis/degradation</keyword>
<dbReference type="Proteomes" id="UP000242958">
    <property type="component" value="Unassembled WGS sequence"/>
</dbReference>
<dbReference type="GO" id="GO:0071555">
    <property type="term" value="P:cell wall organization"/>
    <property type="evidence" value="ECO:0007669"/>
    <property type="project" value="UniProtKB-KW"/>
</dbReference>
<evidence type="ECO:0000256" key="8">
    <source>
        <dbReference type="ARBA" id="ARBA00022960"/>
    </source>
</evidence>
<dbReference type="Pfam" id="PF00912">
    <property type="entry name" value="Transgly"/>
    <property type="match status" value="1"/>
</dbReference>
<evidence type="ECO:0000256" key="3">
    <source>
        <dbReference type="ARBA" id="ARBA00022645"/>
    </source>
</evidence>
<organism evidence="16 17">
    <name type="scientific">Megasphaera hutchinsoni</name>
    <dbReference type="NCBI Taxonomy" id="1588748"/>
    <lineage>
        <taxon>Bacteria</taxon>
        <taxon>Bacillati</taxon>
        <taxon>Bacillota</taxon>
        <taxon>Negativicutes</taxon>
        <taxon>Veillonellales</taxon>
        <taxon>Veillonellaceae</taxon>
        <taxon>Megasphaera</taxon>
    </lineage>
</organism>
<feature type="domain" description="Glycosyl transferase family 51" evidence="15">
    <location>
        <begin position="67"/>
        <end position="234"/>
    </location>
</feature>
<evidence type="ECO:0000256" key="1">
    <source>
        <dbReference type="ARBA" id="ARBA00007090"/>
    </source>
</evidence>
<comment type="catalytic activity">
    <reaction evidence="13">
        <text>[GlcNAc-(1-&gt;4)-Mur2Ac(oyl-L-Ala-gamma-D-Glu-L-Lys-D-Ala-D-Ala)](n)-di-trans,octa-cis-undecaprenyl diphosphate + beta-D-GlcNAc-(1-&gt;4)-Mur2Ac(oyl-L-Ala-gamma-D-Glu-L-Lys-D-Ala-D-Ala)-di-trans,octa-cis-undecaprenyl diphosphate = [GlcNAc-(1-&gt;4)-Mur2Ac(oyl-L-Ala-gamma-D-Glu-L-Lys-D-Ala-D-Ala)](n+1)-di-trans,octa-cis-undecaprenyl diphosphate + di-trans,octa-cis-undecaprenyl diphosphate + H(+)</text>
        <dbReference type="Rhea" id="RHEA:23708"/>
        <dbReference type="Rhea" id="RHEA-COMP:9602"/>
        <dbReference type="Rhea" id="RHEA-COMP:9603"/>
        <dbReference type="ChEBI" id="CHEBI:15378"/>
        <dbReference type="ChEBI" id="CHEBI:58405"/>
        <dbReference type="ChEBI" id="CHEBI:60033"/>
        <dbReference type="ChEBI" id="CHEBI:78435"/>
        <dbReference type="EC" id="2.4.99.28"/>
    </reaction>
</comment>
<evidence type="ECO:0000256" key="11">
    <source>
        <dbReference type="ARBA" id="ARBA00023316"/>
    </source>
</evidence>
<dbReference type="PANTHER" id="PTHR32282:SF33">
    <property type="entry name" value="PEPTIDOGLYCAN GLYCOSYLTRANSFERASE"/>
    <property type="match status" value="1"/>
</dbReference>
<keyword evidence="5" id="KW-0328">Glycosyltransferase</keyword>
<evidence type="ECO:0000313" key="16">
    <source>
        <dbReference type="EMBL" id="PNH21798.1"/>
    </source>
</evidence>
<accession>A0A2J8BAK0</accession>
<dbReference type="AlphaFoldDB" id="A0A2J8BAK0"/>
<evidence type="ECO:0000256" key="4">
    <source>
        <dbReference type="ARBA" id="ARBA00022670"/>
    </source>
</evidence>
<dbReference type="GO" id="GO:0008360">
    <property type="term" value="P:regulation of cell shape"/>
    <property type="evidence" value="ECO:0007669"/>
    <property type="project" value="UniProtKB-KW"/>
</dbReference>
<evidence type="ECO:0000256" key="10">
    <source>
        <dbReference type="ARBA" id="ARBA00023268"/>
    </source>
</evidence>
<dbReference type="GO" id="GO:0009002">
    <property type="term" value="F:serine-type D-Ala-D-Ala carboxypeptidase activity"/>
    <property type="evidence" value="ECO:0007669"/>
    <property type="project" value="UniProtKB-EC"/>
</dbReference>
<evidence type="ECO:0000256" key="9">
    <source>
        <dbReference type="ARBA" id="ARBA00022984"/>
    </source>
</evidence>
<keyword evidence="8" id="KW-0133">Cell shape</keyword>
<keyword evidence="3" id="KW-0121">Carboxypeptidase</keyword>
<evidence type="ECO:0000256" key="6">
    <source>
        <dbReference type="ARBA" id="ARBA00022679"/>
    </source>
</evidence>
<evidence type="ECO:0000256" key="2">
    <source>
        <dbReference type="ARBA" id="ARBA00007739"/>
    </source>
</evidence>
<dbReference type="PANTHER" id="PTHR32282">
    <property type="entry name" value="BINDING PROTEIN TRANSPEPTIDASE, PUTATIVE-RELATED"/>
    <property type="match status" value="1"/>
</dbReference>
<evidence type="ECO:0000256" key="7">
    <source>
        <dbReference type="ARBA" id="ARBA00022801"/>
    </source>
</evidence>
<comment type="similarity">
    <text evidence="2">In the N-terminal section; belongs to the glycosyltransferase 51 family.</text>
</comment>
<dbReference type="InterPro" id="IPR023346">
    <property type="entry name" value="Lysozyme-like_dom_sf"/>
</dbReference>
<keyword evidence="7" id="KW-0378">Hydrolase</keyword>
<protein>
    <submittedName>
        <fullName evidence="16">Transglycosylase</fullName>
    </submittedName>
</protein>
<feature type="signal peptide" evidence="14">
    <location>
        <begin position="1"/>
        <end position="26"/>
    </location>
</feature>
<dbReference type="InterPro" id="IPR050396">
    <property type="entry name" value="Glycosyltr_51/Transpeptidase"/>
</dbReference>
<dbReference type="FunFam" id="1.10.3810.10:FF:000001">
    <property type="entry name" value="Penicillin-binding protein 1A"/>
    <property type="match status" value="1"/>
</dbReference>
<dbReference type="EMBL" id="NFMF01000005">
    <property type="protein sequence ID" value="PNH21798.1"/>
    <property type="molecule type" value="Genomic_DNA"/>
</dbReference>
<dbReference type="Gene3D" id="1.10.3810.10">
    <property type="entry name" value="Biosynthetic peptidoglycan transglycosylase-like"/>
    <property type="match status" value="1"/>
</dbReference>
<reference evidence="16 17" key="1">
    <citation type="submission" date="2017-05" db="EMBL/GenBank/DDBJ databases">
        <authorList>
            <person name="Song R."/>
            <person name="Chenine A.L."/>
            <person name="Ruprecht R.M."/>
        </authorList>
    </citation>
    <scope>NUCLEOTIDE SEQUENCE [LARGE SCALE GENOMIC DNA]</scope>
    <source>
        <strain evidence="16 17">KA00229</strain>
    </source>
</reference>
<proteinExistence type="inferred from homology"/>
<evidence type="ECO:0000256" key="14">
    <source>
        <dbReference type="SAM" id="SignalP"/>
    </source>
</evidence>
<keyword evidence="4" id="KW-0645">Protease</keyword>
<feature type="chain" id="PRO_5018262450" evidence="14">
    <location>
        <begin position="27"/>
        <end position="268"/>
    </location>
</feature>
<evidence type="ECO:0000256" key="5">
    <source>
        <dbReference type="ARBA" id="ARBA00022676"/>
    </source>
</evidence>
<keyword evidence="14" id="KW-0732">Signal</keyword>
<evidence type="ECO:0000313" key="17">
    <source>
        <dbReference type="Proteomes" id="UP000242958"/>
    </source>
</evidence>
<evidence type="ECO:0000259" key="15">
    <source>
        <dbReference type="Pfam" id="PF00912"/>
    </source>
</evidence>
<keyword evidence="6" id="KW-0808">Transferase</keyword>
<comment type="caution">
    <text evidence="16">The sequence shown here is derived from an EMBL/GenBank/DDBJ whole genome shotgun (WGS) entry which is preliminary data.</text>
</comment>
<evidence type="ECO:0000256" key="13">
    <source>
        <dbReference type="ARBA" id="ARBA00049902"/>
    </source>
</evidence>
<comment type="catalytic activity">
    <reaction evidence="12">
        <text>Preferential cleavage: (Ac)2-L-Lys-D-Ala-|-D-Ala. Also transpeptidation of peptidyl-alanyl moieties that are N-acyl substituents of D-alanine.</text>
        <dbReference type="EC" id="3.4.16.4"/>
    </reaction>
</comment>
<name>A0A2J8BAK0_9FIRM</name>
<evidence type="ECO:0000256" key="12">
    <source>
        <dbReference type="ARBA" id="ARBA00034000"/>
    </source>
</evidence>
<dbReference type="SUPFAM" id="SSF53955">
    <property type="entry name" value="Lysozyme-like"/>
    <property type="match status" value="1"/>
</dbReference>
<dbReference type="InterPro" id="IPR036950">
    <property type="entry name" value="PBP_transglycosylase"/>
</dbReference>
<dbReference type="InterPro" id="IPR001264">
    <property type="entry name" value="Glyco_trans_51"/>
</dbReference>
<keyword evidence="10" id="KW-0511">Multifunctional enzyme</keyword>
<sequence length="268" mass="30386">MKKKLLLAFFLAFCLCTIYTSFSTLPATPTTFPTTNPPTHSLSFLNIFCPNSLYPYLQFPKAVEEKKKMQPTYVSFAILPLDLKHAIIATEDKRFYEHGAFDPMGISRAIIVNILSSAKKEGGSTISQQVVKNLFLTQDKTFTRKGKELVLAILLEHYYTKDEILELYVNSIYFGPHAVGIQAACHIFFNTTPDKLTLSQASLLAGLIQAPNRYNPYTHYEEAKKRQQVVLSFMTKQGYITSQDAVQAYRHPLHLSPTKDHISRRPSL</sequence>
<keyword evidence="9" id="KW-0573">Peptidoglycan synthesis</keyword>
<dbReference type="GO" id="GO:0006508">
    <property type="term" value="P:proteolysis"/>
    <property type="evidence" value="ECO:0007669"/>
    <property type="project" value="UniProtKB-KW"/>
</dbReference>